<dbReference type="AlphaFoldDB" id="A0A8H4AUE1"/>
<accession>A0A8H4AUE1</accession>
<proteinExistence type="predicted"/>
<reference evidence="1 2" key="1">
    <citation type="journal article" date="2019" name="Environ. Microbiol.">
        <title>At the nexus of three kingdoms: the genome of the mycorrhizal fungus Gigaspora margarita provides insights into plant, endobacterial and fungal interactions.</title>
        <authorList>
            <person name="Venice F."/>
            <person name="Ghignone S."/>
            <person name="Salvioli di Fossalunga A."/>
            <person name="Amselem J."/>
            <person name="Novero M."/>
            <person name="Xianan X."/>
            <person name="Sedzielewska Toro K."/>
            <person name="Morin E."/>
            <person name="Lipzen A."/>
            <person name="Grigoriev I.V."/>
            <person name="Henrissat B."/>
            <person name="Martin F.M."/>
            <person name="Bonfante P."/>
        </authorList>
    </citation>
    <scope>NUCLEOTIDE SEQUENCE [LARGE SCALE GENOMIC DNA]</scope>
    <source>
        <strain evidence="1 2">BEG34</strain>
    </source>
</reference>
<evidence type="ECO:0000313" key="1">
    <source>
        <dbReference type="EMBL" id="KAF0533851.1"/>
    </source>
</evidence>
<organism evidence="1 2">
    <name type="scientific">Gigaspora margarita</name>
    <dbReference type="NCBI Taxonomy" id="4874"/>
    <lineage>
        <taxon>Eukaryota</taxon>
        <taxon>Fungi</taxon>
        <taxon>Fungi incertae sedis</taxon>
        <taxon>Mucoromycota</taxon>
        <taxon>Glomeromycotina</taxon>
        <taxon>Glomeromycetes</taxon>
        <taxon>Diversisporales</taxon>
        <taxon>Gigasporaceae</taxon>
        <taxon>Gigaspora</taxon>
    </lineage>
</organism>
<gene>
    <name evidence="1" type="ORF">F8M41_010416</name>
</gene>
<sequence>MVKKKQKSEVMPGKAKSVCVRIQKQRRKFFGPECWKQYQKLGSPGREGKKSSNDAYRRLASAETLTNEYSTSTNKVITKILDKEIDELLELIQAVELDRYLTIRERTIKSTDFIQVLLLNYNSLLESPLWRYINIKIT</sequence>
<dbReference type="EMBL" id="WTPW01000218">
    <property type="protein sequence ID" value="KAF0533851.1"/>
    <property type="molecule type" value="Genomic_DNA"/>
</dbReference>
<dbReference type="Proteomes" id="UP000439903">
    <property type="component" value="Unassembled WGS sequence"/>
</dbReference>
<dbReference type="OrthoDB" id="2484910at2759"/>
<dbReference type="InterPro" id="IPR027267">
    <property type="entry name" value="AH/BAR_dom_sf"/>
</dbReference>
<dbReference type="SUPFAM" id="SSF103657">
    <property type="entry name" value="BAR/IMD domain-like"/>
    <property type="match status" value="1"/>
</dbReference>
<comment type="caution">
    <text evidence="1">The sequence shown here is derived from an EMBL/GenBank/DDBJ whole genome shotgun (WGS) entry which is preliminary data.</text>
</comment>
<name>A0A8H4AUE1_GIGMA</name>
<evidence type="ECO:0000313" key="2">
    <source>
        <dbReference type="Proteomes" id="UP000439903"/>
    </source>
</evidence>
<keyword evidence="2" id="KW-1185">Reference proteome</keyword>
<protein>
    <submittedName>
        <fullName evidence="1">Uncharacterized protein</fullName>
    </submittedName>
</protein>